<protein>
    <recommendedName>
        <fullName evidence="3">F-box domain-containing protein</fullName>
    </recommendedName>
</protein>
<keyword evidence="2" id="KW-1185">Reference proteome</keyword>
<dbReference type="EMBL" id="SGPL01000608">
    <property type="protein sequence ID" value="THH09788.1"/>
    <property type="molecule type" value="Genomic_DNA"/>
</dbReference>
<dbReference type="Gene3D" id="3.80.10.10">
    <property type="entry name" value="Ribonuclease Inhibitor"/>
    <property type="match status" value="1"/>
</dbReference>
<organism evidence="1 2">
    <name type="scientific">Bondarzewia mesenterica</name>
    <dbReference type="NCBI Taxonomy" id="1095465"/>
    <lineage>
        <taxon>Eukaryota</taxon>
        <taxon>Fungi</taxon>
        <taxon>Dikarya</taxon>
        <taxon>Basidiomycota</taxon>
        <taxon>Agaricomycotina</taxon>
        <taxon>Agaricomycetes</taxon>
        <taxon>Russulales</taxon>
        <taxon>Bondarzewiaceae</taxon>
        <taxon>Bondarzewia</taxon>
    </lineage>
</organism>
<dbReference type="Proteomes" id="UP000310158">
    <property type="component" value="Unassembled WGS sequence"/>
</dbReference>
<sequence length="406" mass="46593">MAQHSRSSLYLPPELWIEVFRFATHCPRLYAAKYEPFQDACGEESEHDITLAVKYAIVLVCKQWRALGMEMLYEDLRIARGTSVLKDVLEEDDEMCTKNPRTVARGRWVRRAELAYTQSATPTPSPMPALDILKHCPRLEVLVRPALTWERVTQLPSFEYPADAAPLPLLKRLDWWHDNEAARTGGINSLDEVLSRTPKLEYLSLAGNMSLSLLRQQRHIQLSALKLLRLRKVNAILIRQACMLSLPSLTHVIVDASPPNQALENIWETFGSDIRCVELGAHLRFIVEDNLSIIVSSCPRLSELNYYIFFTARPRFVAPHPSLKRVGLHAHYNMALSPNETGDETWKQIEDHVDAYCPESFPSLQEFVLYGQNWGQIRQDSRFWALEEKVRAQGRRLVIDTMTSWA</sequence>
<proteinExistence type="predicted"/>
<dbReference type="AlphaFoldDB" id="A0A4S4LF57"/>
<dbReference type="OrthoDB" id="3256525at2759"/>
<dbReference type="InterPro" id="IPR032675">
    <property type="entry name" value="LRR_dom_sf"/>
</dbReference>
<reference evidence="1 2" key="1">
    <citation type="submission" date="2019-02" db="EMBL/GenBank/DDBJ databases">
        <title>Genome sequencing of the rare red list fungi Bondarzewia mesenterica.</title>
        <authorList>
            <person name="Buettner E."/>
            <person name="Kellner H."/>
        </authorList>
    </citation>
    <scope>NUCLEOTIDE SEQUENCE [LARGE SCALE GENOMIC DNA]</scope>
    <source>
        <strain evidence="1 2">DSM 108281</strain>
    </source>
</reference>
<comment type="caution">
    <text evidence="1">The sequence shown here is derived from an EMBL/GenBank/DDBJ whole genome shotgun (WGS) entry which is preliminary data.</text>
</comment>
<gene>
    <name evidence="1" type="ORF">EW146_g8581</name>
</gene>
<name>A0A4S4LF57_9AGAM</name>
<accession>A0A4S4LF57</accession>
<dbReference type="SUPFAM" id="SSF52047">
    <property type="entry name" value="RNI-like"/>
    <property type="match status" value="1"/>
</dbReference>
<evidence type="ECO:0000313" key="2">
    <source>
        <dbReference type="Proteomes" id="UP000310158"/>
    </source>
</evidence>
<evidence type="ECO:0008006" key="3">
    <source>
        <dbReference type="Google" id="ProtNLM"/>
    </source>
</evidence>
<evidence type="ECO:0000313" key="1">
    <source>
        <dbReference type="EMBL" id="THH09788.1"/>
    </source>
</evidence>